<evidence type="ECO:0008006" key="4">
    <source>
        <dbReference type="Google" id="ProtNLM"/>
    </source>
</evidence>
<dbReference type="EMBL" id="FOMG01000003">
    <property type="protein sequence ID" value="SFC37408.1"/>
    <property type="molecule type" value="Genomic_DNA"/>
</dbReference>
<organism evidence="2 3">
    <name type="scientific">Clostridium uliginosum</name>
    <dbReference type="NCBI Taxonomy" id="119641"/>
    <lineage>
        <taxon>Bacteria</taxon>
        <taxon>Bacillati</taxon>
        <taxon>Bacillota</taxon>
        <taxon>Clostridia</taxon>
        <taxon>Eubacteriales</taxon>
        <taxon>Clostridiaceae</taxon>
        <taxon>Clostridium</taxon>
    </lineage>
</organism>
<keyword evidence="3" id="KW-1185">Reference proteome</keyword>
<reference evidence="2 3" key="1">
    <citation type="submission" date="2016-10" db="EMBL/GenBank/DDBJ databases">
        <authorList>
            <person name="de Groot N.N."/>
        </authorList>
    </citation>
    <scope>NUCLEOTIDE SEQUENCE [LARGE SCALE GENOMIC DNA]</scope>
    <source>
        <strain evidence="2 3">DSM 12992</strain>
    </source>
</reference>
<evidence type="ECO:0000256" key="1">
    <source>
        <dbReference type="SAM" id="Phobius"/>
    </source>
</evidence>
<protein>
    <recommendedName>
        <fullName evidence="4">SdpI/YhfL protein family protein</fullName>
    </recommendedName>
</protein>
<keyword evidence="1" id="KW-0472">Membrane</keyword>
<evidence type="ECO:0000313" key="2">
    <source>
        <dbReference type="EMBL" id="SFC37408.1"/>
    </source>
</evidence>
<name>A0A1I1ISW5_9CLOT</name>
<dbReference type="AlphaFoldDB" id="A0A1I1ISW5"/>
<proteinExistence type="predicted"/>
<gene>
    <name evidence="2" type="ORF">SAMN05421842_10310</name>
</gene>
<evidence type="ECO:0000313" key="3">
    <source>
        <dbReference type="Proteomes" id="UP000199263"/>
    </source>
</evidence>
<keyword evidence="1" id="KW-0812">Transmembrane</keyword>
<accession>A0A1I1ISW5</accession>
<dbReference type="Proteomes" id="UP000199263">
    <property type="component" value="Unassembled WGS sequence"/>
</dbReference>
<sequence length="106" mass="12629">MNFIGLVPVLTGVVYLIYSVLFKDKLNYHSRVYSIMREMTFIKLNEFLRLQLKFSILNSIYFIIYGILIILFNLNNMFIIVGLLGFYFINFLLMVESKKKGYIDYK</sequence>
<feature type="transmembrane region" description="Helical" evidence="1">
    <location>
        <begin position="77"/>
        <end position="95"/>
    </location>
</feature>
<feature type="transmembrane region" description="Helical" evidence="1">
    <location>
        <begin position="47"/>
        <end position="71"/>
    </location>
</feature>
<dbReference type="OrthoDB" id="1926980at2"/>
<feature type="transmembrane region" description="Helical" evidence="1">
    <location>
        <begin position="6"/>
        <end position="26"/>
    </location>
</feature>
<keyword evidence="1" id="KW-1133">Transmembrane helix</keyword>